<evidence type="ECO:0000313" key="4">
    <source>
        <dbReference type="Proteomes" id="UP000269721"/>
    </source>
</evidence>
<dbReference type="GO" id="GO:0005524">
    <property type="term" value="F:ATP binding"/>
    <property type="evidence" value="ECO:0007669"/>
    <property type="project" value="InterPro"/>
</dbReference>
<dbReference type="GO" id="GO:0004817">
    <property type="term" value="F:cysteine-tRNA ligase activity"/>
    <property type="evidence" value="ECO:0007669"/>
    <property type="project" value="TreeGrafter"/>
</dbReference>
<dbReference type="InterPro" id="IPR009080">
    <property type="entry name" value="tRNAsynth_Ia_anticodon-bd"/>
</dbReference>
<name>A0A4P9WBQ5_9FUNG</name>
<dbReference type="GO" id="GO:0005737">
    <property type="term" value="C:cytoplasm"/>
    <property type="evidence" value="ECO:0007669"/>
    <property type="project" value="TreeGrafter"/>
</dbReference>
<dbReference type="PANTHER" id="PTHR10890:SF3">
    <property type="entry name" value="CYSTEINE--TRNA LIGASE, CYTOPLASMIC"/>
    <property type="match status" value="1"/>
</dbReference>
<organism evidence="3 4">
    <name type="scientific">Blyttiomyces helicus</name>
    <dbReference type="NCBI Taxonomy" id="388810"/>
    <lineage>
        <taxon>Eukaryota</taxon>
        <taxon>Fungi</taxon>
        <taxon>Fungi incertae sedis</taxon>
        <taxon>Chytridiomycota</taxon>
        <taxon>Chytridiomycota incertae sedis</taxon>
        <taxon>Chytridiomycetes</taxon>
        <taxon>Chytridiomycetes incertae sedis</taxon>
        <taxon>Blyttiomyces</taxon>
    </lineage>
</organism>
<gene>
    <name evidence="3" type="ORF">BDK51DRAFT_27354</name>
</gene>
<keyword evidence="1" id="KW-0175">Coiled coil</keyword>
<accession>A0A4P9WBQ5</accession>
<sequence>NFLAIVKAVVSEQSGPQEFTGAHNHGEKEKALLATFTAKQSSIHAALCDNFNTKTAMKDIRELISSSTAYYNERILAKAVPSVAVLSKVAKYVTKMMRTFGVFGDANPEIGGGVGATVGGKSLDETLMPYLRAMSSFRDGVRDLAQSKADHVEILKLCDKLRDEDLAELGVVLDDREGGKALVKLVDKEVLLKQREEKKQREAEKQREKEDRLRAIAQKRLEKLEKGRTPPSELFRTEEYSAWDELGIPTTDKEGAELPKSRRKKLEKEHGAQKKLHEEFLAAQANGEL</sequence>
<evidence type="ECO:0008006" key="5">
    <source>
        <dbReference type="Google" id="ProtNLM"/>
    </source>
</evidence>
<evidence type="ECO:0000256" key="2">
    <source>
        <dbReference type="SAM" id="MobiDB-lite"/>
    </source>
</evidence>
<dbReference type="SUPFAM" id="SSF47323">
    <property type="entry name" value="Anticodon-binding domain of a subclass of class I aminoacyl-tRNA synthetases"/>
    <property type="match status" value="1"/>
</dbReference>
<dbReference type="PANTHER" id="PTHR10890">
    <property type="entry name" value="CYSTEINYL-TRNA SYNTHETASE"/>
    <property type="match status" value="1"/>
</dbReference>
<protein>
    <recommendedName>
        <fullName evidence="5">Cysteinyl-tRNA synthetase</fullName>
    </recommendedName>
</protein>
<evidence type="ECO:0000256" key="1">
    <source>
        <dbReference type="SAM" id="Coils"/>
    </source>
</evidence>
<evidence type="ECO:0000313" key="3">
    <source>
        <dbReference type="EMBL" id="RKO89692.1"/>
    </source>
</evidence>
<dbReference type="AlphaFoldDB" id="A0A4P9WBQ5"/>
<feature type="compositionally biased region" description="Basic and acidic residues" evidence="2">
    <location>
        <begin position="251"/>
        <end position="280"/>
    </location>
</feature>
<dbReference type="EMBL" id="KZ995942">
    <property type="protein sequence ID" value="RKO89692.1"/>
    <property type="molecule type" value="Genomic_DNA"/>
</dbReference>
<dbReference type="OrthoDB" id="438179at2759"/>
<dbReference type="InterPro" id="IPR024909">
    <property type="entry name" value="Cys-tRNA/MSH_ligase"/>
</dbReference>
<feature type="region of interest" description="Disordered" evidence="2">
    <location>
        <begin position="246"/>
        <end position="289"/>
    </location>
</feature>
<keyword evidence="4" id="KW-1185">Reference proteome</keyword>
<dbReference type="GO" id="GO:0006423">
    <property type="term" value="P:cysteinyl-tRNA aminoacylation"/>
    <property type="evidence" value="ECO:0007669"/>
    <property type="project" value="TreeGrafter"/>
</dbReference>
<feature type="non-terminal residue" evidence="3">
    <location>
        <position position="1"/>
    </location>
</feature>
<proteinExistence type="predicted"/>
<dbReference type="Proteomes" id="UP000269721">
    <property type="component" value="Unassembled WGS sequence"/>
</dbReference>
<feature type="coiled-coil region" evidence="1">
    <location>
        <begin position="188"/>
        <end position="216"/>
    </location>
</feature>
<reference evidence="4" key="1">
    <citation type="journal article" date="2018" name="Nat. Microbiol.">
        <title>Leveraging single-cell genomics to expand the fungal tree of life.</title>
        <authorList>
            <person name="Ahrendt S.R."/>
            <person name="Quandt C.A."/>
            <person name="Ciobanu D."/>
            <person name="Clum A."/>
            <person name="Salamov A."/>
            <person name="Andreopoulos B."/>
            <person name="Cheng J.F."/>
            <person name="Woyke T."/>
            <person name="Pelin A."/>
            <person name="Henrissat B."/>
            <person name="Reynolds N.K."/>
            <person name="Benny G.L."/>
            <person name="Smith M.E."/>
            <person name="James T.Y."/>
            <person name="Grigoriev I.V."/>
        </authorList>
    </citation>
    <scope>NUCLEOTIDE SEQUENCE [LARGE SCALE GENOMIC DNA]</scope>
</reference>